<dbReference type="PANTHER" id="PTHR23155">
    <property type="entry name" value="DISEASE RESISTANCE PROTEIN RP"/>
    <property type="match status" value="1"/>
</dbReference>
<dbReference type="Gene3D" id="3.40.50.300">
    <property type="entry name" value="P-loop containing nucleotide triphosphate hydrolases"/>
    <property type="match status" value="1"/>
</dbReference>
<protein>
    <recommendedName>
        <fullName evidence="11">NB-ARC domain-containing protein</fullName>
    </recommendedName>
</protein>
<dbReference type="GO" id="GO:0043531">
    <property type="term" value="F:ADP binding"/>
    <property type="evidence" value="ECO:0007669"/>
    <property type="project" value="InterPro"/>
</dbReference>
<dbReference type="InterPro" id="IPR044974">
    <property type="entry name" value="Disease_R_plants"/>
</dbReference>
<evidence type="ECO:0000256" key="6">
    <source>
        <dbReference type="ARBA" id="ARBA00022840"/>
    </source>
</evidence>
<dbReference type="GO" id="GO:0098542">
    <property type="term" value="P:defense response to other organism"/>
    <property type="evidence" value="ECO:0007669"/>
    <property type="project" value="TreeGrafter"/>
</dbReference>
<comment type="caution">
    <text evidence="9">The sequence shown here is derived from an EMBL/GenBank/DDBJ whole genome shotgun (WGS) entry which is preliminary data.</text>
</comment>
<feature type="domain" description="Disease resistance protein winged helix" evidence="8">
    <location>
        <begin position="126"/>
        <end position="193"/>
    </location>
</feature>
<dbReference type="InterPro" id="IPR042197">
    <property type="entry name" value="Apaf_helical"/>
</dbReference>
<evidence type="ECO:0000313" key="9">
    <source>
        <dbReference type="EMBL" id="KAG6413718.1"/>
    </source>
</evidence>
<evidence type="ECO:0000256" key="1">
    <source>
        <dbReference type="ARBA" id="ARBA00008894"/>
    </source>
</evidence>
<reference evidence="9" key="1">
    <citation type="submission" date="2018-01" db="EMBL/GenBank/DDBJ databases">
        <authorList>
            <person name="Mao J.F."/>
        </authorList>
    </citation>
    <scope>NUCLEOTIDE SEQUENCE</scope>
    <source>
        <strain evidence="9">Huo1</strain>
        <tissue evidence="9">Leaf</tissue>
    </source>
</reference>
<dbReference type="InterPro" id="IPR058922">
    <property type="entry name" value="WHD_DRP"/>
</dbReference>
<gene>
    <name evidence="9" type="ORF">SASPL_126432</name>
</gene>
<reference evidence="9" key="2">
    <citation type="submission" date="2020-08" db="EMBL/GenBank/DDBJ databases">
        <title>Plant Genome Project.</title>
        <authorList>
            <person name="Zhang R.-G."/>
        </authorList>
    </citation>
    <scope>NUCLEOTIDE SEQUENCE</scope>
    <source>
        <strain evidence="9">Huo1</strain>
        <tissue evidence="9">Leaf</tissue>
    </source>
</reference>
<sequence>MEFTKISEEISSKGKEELAGLVANHLANVKFLLVMDDVWAPADWEKLQIALPTSKKDKVLITSRLVLEVFGKPEFPDELCFEGTEIAKRCGGLPLAIVIIGGILVKKFSANGDMGVIRRASQKVTENFEIPVWKLIRMWIAEGLIQRRDNISLKEIADSYLDDLINRNLVRAEKLKTDGKVKTCRVHDLLRDFCRREAGNEGDNFFQEVKMSSDGGFQPPVYEGYKCRRLCIHSEVSRFLMEKPKGPTVRSFVCFSKDEVPIQPDSCQF</sequence>
<dbReference type="SUPFAM" id="SSF52540">
    <property type="entry name" value="P-loop containing nucleoside triphosphate hydrolases"/>
    <property type="match status" value="1"/>
</dbReference>
<feature type="domain" description="NB-ARC" evidence="7">
    <location>
        <begin position="4"/>
        <end position="65"/>
    </location>
</feature>
<name>A0A8X8XKT3_SALSN</name>
<keyword evidence="5" id="KW-0611">Plant defense</keyword>
<evidence type="ECO:0000313" key="10">
    <source>
        <dbReference type="Proteomes" id="UP000298416"/>
    </source>
</evidence>
<dbReference type="Pfam" id="PF23559">
    <property type="entry name" value="WHD_DRP"/>
    <property type="match status" value="1"/>
</dbReference>
<dbReference type="InterPro" id="IPR036388">
    <property type="entry name" value="WH-like_DNA-bd_sf"/>
</dbReference>
<dbReference type="InterPro" id="IPR027417">
    <property type="entry name" value="P-loop_NTPase"/>
</dbReference>
<dbReference type="Gene3D" id="1.10.8.430">
    <property type="entry name" value="Helical domain of apoptotic protease-activating factors"/>
    <property type="match status" value="1"/>
</dbReference>
<evidence type="ECO:0008006" key="11">
    <source>
        <dbReference type="Google" id="ProtNLM"/>
    </source>
</evidence>
<dbReference type="PANTHER" id="PTHR23155:SF1193">
    <property type="entry name" value="DISEASE RESISTANCE PROTEIN RPP13-RELATED"/>
    <property type="match status" value="1"/>
</dbReference>
<proteinExistence type="inferred from homology"/>
<accession>A0A8X8XKT3</accession>
<keyword evidence="2" id="KW-0433">Leucine-rich repeat</keyword>
<dbReference type="InterPro" id="IPR002182">
    <property type="entry name" value="NB-ARC"/>
</dbReference>
<evidence type="ECO:0000256" key="4">
    <source>
        <dbReference type="ARBA" id="ARBA00022741"/>
    </source>
</evidence>
<dbReference type="Pfam" id="PF00931">
    <property type="entry name" value="NB-ARC"/>
    <property type="match status" value="1"/>
</dbReference>
<keyword evidence="4" id="KW-0547">Nucleotide-binding</keyword>
<comment type="similarity">
    <text evidence="1">Belongs to the disease resistance NB-LRR family.</text>
</comment>
<evidence type="ECO:0000259" key="7">
    <source>
        <dbReference type="Pfam" id="PF00931"/>
    </source>
</evidence>
<dbReference type="Proteomes" id="UP000298416">
    <property type="component" value="Unassembled WGS sequence"/>
</dbReference>
<evidence type="ECO:0000256" key="3">
    <source>
        <dbReference type="ARBA" id="ARBA00022737"/>
    </source>
</evidence>
<keyword evidence="10" id="KW-1185">Reference proteome</keyword>
<evidence type="ECO:0000256" key="5">
    <source>
        <dbReference type="ARBA" id="ARBA00022821"/>
    </source>
</evidence>
<keyword evidence="6" id="KW-0067">ATP-binding</keyword>
<organism evidence="9">
    <name type="scientific">Salvia splendens</name>
    <name type="common">Scarlet sage</name>
    <dbReference type="NCBI Taxonomy" id="180675"/>
    <lineage>
        <taxon>Eukaryota</taxon>
        <taxon>Viridiplantae</taxon>
        <taxon>Streptophyta</taxon>
        <taxon>Embryophyta</taxon>
        <taxon>Tracheophyta</taxon>
        <taxon>Spermatophyta</taxon>
        <taxon>Magnoliopsida</taxon>
        <taxon>eudicotyledons</taxon>
        <taxon>Gunneridae</taxon>
        <taxon>Pentapetalae</taxon>
        <taxon>asterids</taxon>
        <taxon>lamiids</taxon>
        <taxon>Lamiales</taxon>
        <taxon>Lamiaceae</taxon>
        <taxon>Nepetoideae</taxon>
        <taxon>Mentheae</taxon>
        <taxon>Salviinae</taxon>
        <taxon>Salvia</taxon>
        <taxon>Salvia subgen. Calosphace</taxon>
        <taxon>core Calosphace</taxon>
    </lineage>
</organism>
<dbReference type="EMBL" id="PNBA02000009">
    <property type="protein sequence ID" value="KAG6413718.1"/>
    <property type="molecule type" value="Genomic_DNA"/>
</dbReference>
<evidence type="ECO:0000259" key="8">
    <source>
        <dbReference type="Pfam" id="PF23559"/>
    </source>
</evidence>
<keyword evidence="3" id="KW-0677">Repeat</keyword>
<dbReference type="AlphaFoldDB" id="A0A8X8XKT3"/>
<dbReference type="Gene3D" id="1.10.10.10">
    <property type="entry name" value="Winged helix-like DNA-binding domain superfamily/Winged helix DNA-binding domain"/>
    <property type="match status" value="1"/>
</dbReference>
<evidence type="ECO:0000256" key="2">
    <source>
        <dbReference type="ARBA" id="ARBA00022614"/>
    </source>
</evidence>